<keyword evidence="2" id="KW-1185">Reference proteome</keyword>
<proteinExistence type="predicted"/>
<dbReference type="OrthoDB" id="9800461at2"/>
<dbReference type="Proteomes" id="UP000029736">
    <property type="component" value="Unassembled WGS sequence"/>
</dbReference>
<evidence type="ECO:0000313" key="2">
    <source>
        <dbReference type="Proteomes" id="UP000029736"/>
    </source>
</evidence>
<dbReference type="EMBL" id="JPOS01000038">
    <property type="protein sequence ID" value="KGE87129.1"/>
    <property type="molecule type" value="Genomic_DNA"/>
</dbReference>
<dbReference type="RefSeq" id="WP_044222514.1">
    <property type="nucleotide sequence ID" value="NZ_JBKAGJ010000015.1"/>
</dbReference>
<comment type="caution">
    <text evidence="1">The sequence shown here is derived from an EMBL/GenBank/DDBJ whole genome shotgun (WGS) entry which is preliminary data.</text>
</comment>
<name>A0A098S431_9BACT</name>
<evidence type="ECO:0008006" key="3">
    <source>
        <dbReference type="Google" id="ProtNLM"/>
    </source>
</evidence>
<protein>
    <recommendedName>
        <fullName evidence="3">DUF3052 domain-containing protein</fullName>
    </recommendedName>
</protein>
<sequence length="151" mass="17110">MSPLFKKLNCKEEGFLIVLNAPDNFAPYLEGLERAAEIANSLSTAPEVTWLLAFVTQPDEIATIAHQLSSRLAGDPTLWFVYPKKSSKKYDSEITRDHGWAPLGALNLKPVRQVAVDEDWSALRFRRVEHIKSMKRRSSMRISPEGKKREG</sequence>
<dbReference type="AlphaFoldDB" id="A0A098S431"/>
<gene>
    <name evidence="1" type="ORF">IX84_15830</name>
</gene>
<accession>A0A098S431</accession>
<organism evidence="1 2">
    <name type="scientific">Phaeodactylibacter xiamenensis</name>
    <dbReference type="NCBI Taxonomy" id="1524460"/>
    <lineage>
        <taxon>Bacteria</taxon>
        <taxon>Pseudomonadati</taxon>
        <taxon>Bacteroidota</taxon>
        <taxon>Saprospiria</taxon>
        <taxon>Saprospirales</taxon>
        <taxon>Haliscomenobacteraceae</taxon>
        <taxon>Phaeodactylibacter</taxon>
    </lineage>
</organism>
<evidence type="ECO:0000313" key="1">
    <source>
        <dbReference type="EMBL" id="KGE87129.1"/>
    </source>
</evidence>
<dbReference type="STRING" id="1524460.IX84_15830"/>
<reference evidence="1 2" key="1">
    <citation type="journal article" date="2014" name="Int. J. Syst. Evol. Microbiol.">
        <title>Phaeodactylibacter xiamenensis gen. nov., sp. nov., a member of the family Saprospiraceae isolated from the marine alga Phaeodactylum tricornutum.</title>
        <authorList>
            <person name="Chen Z.Jr."/>
            <person name="Lei X."/>
            <person name="Lai Q."/>
            <person name="Li Y."/>
            <person name="Zhang B."/>
            <person name="Zhang J."/>
            <person name="Zhang H."/>
            <person name="Yang L."/>
            <person name="Zheng W."/>
            <person name="Tian Y."/>
            <person name="Yu Z."/>
            <person name="Xu H.Jr."/>
            <person name="Zheng T."/>
        </authorList>
    </citation>
    <scope>NUCLEOTIDE SEQUENCE [LARGE SCALE GENOMIC DNA]</scope>
    <source>
        <strain evidence="1 2">KD52</strain>
    </source>
</reference>